<sequence>MEVTRPGGTTLEIRSRHLSVCFGSENQTYALRPRSTLEKWLNGSKVVIIIFVKTIVTSEQLTLYTAKVCPFAQRDVTKDITCRGLHQVELVLAEAKAEFKSYQIDLANKPDWYAPKVNPASKVPAVAYGGPDVSPETPSRRKLPTDLYPSARLLPSDPVARAKARFFIDVVSTKFIPAYIGFVLRGESRENVLTAVEAVQDLLLAGESTKFAVAGHYTIADAALVPFMARLRISAENDVGTFERGEGKKLVEELQSANYARFNNYINSLFERESFKATFDETNEVYDDQEYVKAMFLKRAGTARAGK</sequence>
<dbReference type="PANTHER" id="PTHR43968">
    <property type="match status" value="1"/>
</dbReference>
<dbReference type="SUPFAM" id="SSF52833">
    <property type="entry name" value="Thioredoxin-like"/>
    <property type="match status" value="1"/>
</dbReference>
<dbReference type="KEGG" id="sla:SERLADRAFT_412825"/>
<dbReference type="OrthoDB" id="202840at2759"/>
<dbReference type="SUPFAM" id="SSF47616">
    <property type="entry name" value="GST C-terminal domain-like"/>
    <property type="match status" value="1"/>
</dbReference>
<feature type="domain" description="GST C-terminal" evidence="1">
    <location>
        <begin position="157"/>
        <end position="295"/>
    </location>
</feature>
<evidence type="ECO:0000313" key="2">
    <source>
        <dbReference type="EMBL" id="EGO29245.1"/>
    </source>
</evidence>
<dbReference type="Proteomes" id="UP000008064">
    <property type="component" value="Unassembled WGS sequence"/>
</dbReference>
<protein>
    <recommendedName>
        <fullName evidence="1">GST C-terminal domain-containing protein</fullName>
    </recommendedName>
</protein>
<dbReference type="InterPro" id="IPR005442">
    <property type="entry name" value="GST_omega"/>
</dbReference>
<dbReference type="GO" id="GO:0005737">
    <property type="term" value="C:cytoplasm"/>
    <property type="evidence" value="ECO:0007669"/>
    <property type="project" value="InterPro"/>
</dbReference>
<proteinExistence type="predicted"/>
<dbReference type="HOGENOM" id="CLU_066075_0_0_1"/>
<dbReference type="PRINTS" id="PR01625">
    <property type="entry name" value="GSTRNSFRASEO"/>
</dbReference>
<dbReference type="GO" id="GO:0004364">
    <property type="term" value="F:glutathione transferase activity"/>
    <property type="evidence" value="ECO:0007669"/>
    <property type="project" value="InterPro"/>
</dbReference>
<dbReference type="RefSeq" id="XP_007313487.1">
    <property type="nucleotide sequence ID" value="XM_007313425.1"/>
</dbReference>
<dbReference type="InterPro" id="IPR010987">
    <property type="entry name" value="Glutathione-S-Trfase_C-like"/>
</dbReference>
<dbReference type="InterPro" id="IPR040079">
    <property type="entry name" value="Glutathione_S-Trfase"/>
</dbReference>
<dbReference type="InterPro" id="IPR050983">
    <property type="entry name" value="GST_Omega/HSP26"/>
</dbReference>
<dbReference type="Gene3D" id="1.20.1050.10">
    <property type="match status" value="1"/>
</dbReference>
<dbReference type="AlphaFoldDB" id="F8NI97"/>
<evidence type="ECO:0000313" key="3">
    <source>
        <dbReference type="Proteomes" id="UP000008064"/>
    </source>
</evidence>
<evidence type="ECO:0000259" key="1">
    <source>
        <dbReference type="PROSITE" id="PS50405"/>
    </source>
</evidence>
<dbReference type="GO" id="GO:0098754">
    <property type="term" value="P:detoxification"/>
    <property type="evidence" value="ECO:0007669"/>
    <property type="project" value="UniProtKB-ARBA"/>
</dbReference>
<reference evidence="3" key="1">
    <citation type="journal article" date="2011" name="Science">
        <title>The plant cell wall-decomposing machinery underlies the functional diversity of forest fungi.</title>
        <authorList>
            <person name="Eastwood D.C."/>
            <person name="Floudas D."/>
            <person name="Binder M."/>
            <person name="Majcherczyk A."/>
            <person name="Schneider P."/>
            <person name="Aerts A."/>
            <person name="Asiegbu F.O."/>
            <person name="Baker S.E."/>
            <person name="Barry K."/>
            <person name="Bendiksby M."/>
            <person name="Blumentritt M."/>
            <person name="Coutinho P.M."/>
            <person name="Cullen D."/>
            <person name="de Vries R.P."/>
            <person name="Gathman A."/>
            <person name="Goodell B."/>
            <person name="Henrissat B."/>
            <person name="Ihrmark K."/>
            <person name="Kauserud H."/>
            <person name="Kohler A."/>
            <person name="LaButti K."/>
            <person name="Lapidus A."/>
            <person name="Lavin J.L."/>
            <person name="Lee Y.-H."/>
            <person name="Lindquist E."/>
            <person name="Lilly W."/>
            <person name="Lucas S."/>
            <person name="Morin E."/>
            <person name="Murat C."/>
            <person name="Oguiza J.A."/>
            <person name="Park J."/>
            <person name="Pisabarro A.G."/>
            <person name="Riley R."/>
            <person name="Rosling A."/>
            <person name="Salamov A."/>
            <person name="Schmidt O."/>
            <person name="Schmutz J."/>
            <person name="Skrede I."/>
            <person name="Stenlid J."/>
            <person name="Wiebenga A."/>
            <person name="Xie X."/>
            <person name="Kuees U."/>
            <person name="Hibbett D.S."/>
            <person name="Hoffmeister D."/>
            <person name="Hoegberg N."/>
            <person name="Martin F."/>
            <person name="Grigoriev I.V."/>
            <person name="Watkinson S.C."/>
        </authorList>
    </citation>
    <scope>NUCLEOTIDE SEQUENCE [LARGE SCALE GENOMIC DNA]</scope>
    <source>
        <strain evidence="3">S7.9</strain>
    </source>
</reference>
<dbReference type="SFLD" id="SFLDS00019">
    <property type="entry name" value="Glutathione_Transferase_(cytos"/>
    <property type="match status" value="1"/>
</dbReference>
<dbReference type="InterPro" id="IPR036249">
    <property type="entry name" value="Thioredoxin-like_sf"/>
</dbReference>
<name>F8NI97_SERL9</name>
<gene>
    <name evidence="2" type="ORF">SERLADRAFT_412825</name>
</gene>
<organism evidence="3">
    <name type="scientific">Serpula lacrymans var. lacrymans (strain S7.9)</name>
    <name type="common">Dry rot fungus</name>
    <dbReference type="NCBI Taxonomy" id="578457"/>
    <lineage>
        <taxon>Eukaryota</taxon>
        <taxon>Fungi</taxon>
        <taxon>Dikarya</taxon>
        <taxon>Basidiomycota</taxon>
        <taxon>Agaricomycotina</taxon>
        <taxon>Agaricomycetes</taxon>
        <taxon>Agaricomycetidae</taxon>
        <taxon>Boletales</taxon>
        <taxon>Coniophorineae</taxon>
        <taxon>Serpulaceae</taxon>
        <taxon>Serpula</taxon>
    </lineage>
</organism>
<dbReference type="PANTHER" id="PTHR43968:SF6">
    <property type="entry name" value="GLUTATHIONE S-TRANSFERASE OMEGA"/>
    <property type="match status" value="1"/>
</dbReference>
<dbReference type="EMBL" id="GL945429">
    <property type="protein sequence ID" value="EGO29245.1"/>
    <property type="molecule type" value="Genomic_DNA"/>
</dbReference>
<accession>F8NI97</accession>
<dbReference type="GeneID" id="18813097"/>
<dbReference type="InterPro" id="IPR036282">
    <property type="entry name" value="Glutathione-S-Trfase_C_sf"/>
</dbReference>
<dbReference type="PROSITE" id="PS50405">
    <property type="entry name" value="GST_CTER"/>
    <property type="match status" value="1"/>
</dbReference>
<dbReference type="Gene3D" id="3.40.30.10">
    <property type="entry name" value="Glutaredoxin"/>
    <property type="match status" value="1"/>
</dbReference>